<dbReference type="InterPro" id="IPR008928">
    <property type="entry name" value="6-hairpin_glycosidase_sf"/>
</dbReference>
<feature type="domain" description="Bacterial alpha-L-rhamnosidase N-terminal" evidence="5">
    <location>
        <begin position="157"/>
        <end position="329"/>
    </location>
</feature>
<dbReference type="GO" id="GO:0030596">
    <property type="term" value="F:alpha-L-rhamnosidase activity"/>
    <property type="evidence" value="ECO:0007669"/>
    <property type="project" value="UniProtKB-EC"/>
</dbReference>
<dbReference type="Gene3D" id="2.60.420.10">
    <property type="entry name" value="Maltose phosphorylase, domain 3"/>
    <property type="match status" value="1"/>
</dbReference>
<dbReference type="PIRSF" id="PIRSF010631">
    <property type="entry name" value="A-rhamnsds"/>
    <property type="match status" value="1"/>
</dbReference>
<proteinExistence type="predicted"/>
<dbReference type="EC" id="3.2.1.40" evidence="2"/>
<dbReference type="Proteomes" id="UP001172673">
    <property type="component" value="Unassembled WGS sequence"/>
</dbReference>
<dbReference type="PANTHER" id="PTHR33307:SF6">
    <property type="entry name" value="ALPHA-RHAMNOSIDASE (EUROFUNG)-RELATED"/>
    <property type="match status" value="1"/>
</dbReference>
<dbReference type="InterPro" id="IPR016007">
    <property type="entry name" value="Alpha_rhamnosid"/>
</dbReference>
<dbReference type="Pfam" id="PF25788">
    <property type="entry name" value="Ig_Rha78A_N"/>
    <property type="match status" value="1"/>
</dbReference>
<dbReference type="Pfam" id="PF05592">
    <property type="entry name" value="Bac_rhamnosid"/>
    <property type="match status" value="1"/>
</dbReference>
<feature type="domain" description="Alpha-L-rhamnosidase C-terminal" evidence="7">
    <location>
        <begin position="806"/>
        <end position="882"/>
    </location>
</feature>
<keyword evidence="3" id="KW-0378">Hydrolase</keyword>
<evidence type="ECO:0000259" key="7">
    <source>
        <dbReference type="Pfam" id="PF17390"/>
    </source>
</evidence>
<dbReference type="InterPro" id="IPR012341">
    <property type="entry name" value="6hp_glycosidase-like_sf"/>
</dbReference>
<evidence type="ECO:0000259" key="5">
    <source>
        <dbReference type="Pfam" id="PF08531"/>
    </source>
</evidence>
<comment type="catalytic activity">
    <reaction evidence="1">
        <text>Hydrolysis of terminal non-reducing alpha-L-rhamnose residues in alpha-L-rhamnosides.</text>
        <dbReference type="EC" id="3.2.1.40"/>
    </reaction>
</comment>
<protein>
    <recommendedName>
        <fullName evidence="2">alpha-L-rhamnosidase</fullName>
        <ecNumber evidence="2">3.2.1.40</ecNumber>
    </recommendedName>
</protein>
<reference evidence="8" key="1">
    <citation type="submission" date="2022-10" db="EMBL/GenBank/DDBJ databases">
        <title>Culturing micro-colonial fungi from biological soil crusts in the Mojave desert and describing Neophaeococcomyces mojavensis, and introducing the new genera and species Taxawa tesnikishii.</title>
        <authorList>
            <person name="Kurbessoian T."/>
            <person name="Stajich J.E."/>
        </authorList>
    </citation>
    <scope>NUCLEOTIDE SEQUENCE</scope>
    <source>
        <strain evidence="8">TK_41</strain>
    </source>
</reference>
<feature type="domain" description="Alpha-L-rhamnosidase six-hairpin glycosidase" evidence="6">
    <location>
        <begin position="451"/>
        <end position="804"/>
    </location>
</feature>
<dbReference type="Gene3D" id="2.60.40.10">
    <property type="entry name" value="Immunoglobulins"/>
    <property type="match status" value="1"/>
</dbReference>
<evidence type="ECO:0000256" key="3">
    <source>
        <dbReference type="ARBA" id="ARBA00022801"/>
    </source>
</evidence>
<dbReference type="InterPro" id="IPR035398">
    <property type="entry name" value="Bac_rhamnosid_C"/>
</dbReference>
<feature type="domain" description="Alpha-L-rhamnosidase concanavalin-like" evidence="4">
    <location>
        <begin position="338"/>
        <end position="446"/>
    </location>
</feature>
<dbReference type="InterPro" id="IPR013737">
    <property type="entry name" value="Bac_rhamnosid_N"/>
</dbReference>
<dbReference type="Pfam" id="PF17390">
    <property type="entry name" value="Bac_rhamnosid_C"/>
    <property type="match status" value="1"/>
</dbReference>
<dbReference type="AlphaFoldDB" id="A0AA39CFW8"/>
<comment type="caution">
    <text evidence="8">The sequence shown here is derived from an EMBL/GenBank/DDBJ whole genome shotgun (WGS) entry which is preliminary data.</text>
</comment>
<evidence type="ECO:0000256" key="1">
    <source>
        <dbReference type="ARBA" id="ARBA00001445"/>
    </source>
</evidence>
<evidence type="ECO:0000259" key="4">
    <source>
        <dbReference type="Pfam" id="PF05592"/>
    </source>
</evidence>
<evidence type="ECO:0000313" key="8">
    <source>
        <dbReference type="EMBL" id="KAJ9607134.1"/>
    </source>
</evidence>
<dbReference type="EMBL" id="JAPDRK010000012">
    <property type="protein sequence ID" value="KAJ9607134.1"/>
    <property type="molecule type" value="Genomic_DNA"/>
</dbReference>
<evidence type="ECO:0000259" key="6">
    <source>
        <dbReference type="Pfam" id="PF17389"/>
    </source>
</evidence>
<dbReference type="Gene3D" id="1.50.10.10">
    <property type="match status" value="1"/>
</dbReference>
<dbReference type="InterPro" id="IPR013783">
    <property type="entry name" value="Ig-like_fold"/>
</dbReference>
<dbReference type="InterPro" id="IPR035396">
    <property type="entry name" value="Bac_rhamnosid6H"/>
</dbReference>
<dbReference type="Gene3D" id="2.60.120.260">
    <property type="entry name" value="Galactose-binding domain-like"/>
    <property type="match status" value="2"/>
</dbReference>
<accession>A0AA39CFW8</accession>
<sequence length="924" mass="102987">MTTIGISSISFEHHPTGFGIGHAKPRISWSFSNPENVENWVQESYDIQISRDHDTEGKSYHVVSSESALVPWPDRPLRSRESAWVKIRSHGKATDTSGNVTTSSTEWSSPATVEAALLDKADWTAKLTTSTIRSNKYEPLRPLLFRKVFDIPQDSGTISRARLHITAQGVYQATINGQRIGTEKMAPGWHSYNHRLLFQTFDVTKSLASGGSSNVFGVEVAEGWFAGRLGFVDKRYFWGDRLAFLAQLEIIFESGHTYTLVSDNTWKSHDSATITSEIYDGEAYDSRVEQTGWDSDPKFDEQSWNSTEELRFPTAQLAASDSPPVRVKEQLSPIKIFKSESGKTLLDFGQNLVGKLLVKLPSVPNGKTDVEPQTLTFSHAEVLERNELGRRPLKGAAAIDSVILSHKQPSTWSPNFTFHGFRYVQVDGWPTEDGTPNNDDITALVAFSDMKRTGWFSCSDPLVNKLHENVLWSMKGNFFSLPTDCPQRDERLGWTGDIQVFSPSANFLFDTQGFLGSWLQDVSDEQLEEGKKGVPGLVVPDILQHMPLQLGPQCAWGDVTVLAPWDLYTTSGDLEILRRQYSSMKAWVDEGLPRGPNGLWDPNIWQFGDWLDPAAPPAEPGNCRTDGIFVADAYLVRVLETMTKVSSLLGEKDDAERYQNEALEVRKAFAREYITQAGLLVGDTQTAHALAISFGLFDNKEQVAKSSRRLSHLVHAAKYRIATGFVGTPLIANALSDTGNYQLAYRMLLEQGCPSWLYPITMGATTIWERWDSMLPNGMINPGKMTSFNHYALGAVAEWMHKNVGGISPQTPGWQTIKVRPLPGGTITNADVAYESPYGRIECSWKISENNDTFNMTLVVPPNAKAVVVLPSDWKDASQNEDEKSSLVGSGRHQFSCPYKPAKWPPEAEFKRSTFYLDIGEAEE</sequence>
<organism evidence="8 9">
    <name type="scientific">Cladophialophora chaetospira</name>
    <dbReference type="NCBI Taxonomy" id="386627"/>
    <lineage>
        <taxon>Eukaryota</taxon>
        <taxon>Fungi</taxon>
        <taxon>Dikarya</taxon>
        <taxon>Ascomycota</taxon>
        <taxon>Pezizomycotina</taxon>
        <taxon>Eurotiomycetes</taxon>
        <taxon>Chaetothyriomycetidae</taxon>
        <taxon>Chaetothyriales</taxon>
        <taxon>Herpotrichiellaceae</taxon>
        <taxon>Cladophialophora</taxon>
    </lineage>
</organism>
<evidence type="ECO:0000313" key="9">
    <source>
        <dbReference type="Proteomes" id="UP001172673"/>
    </source>
</evidence>
<evidence type="ECO:0000256" key="2">
    <source>
        <dbReference type="ARBA" id="ARBA00012652"/>
    </source>
</evidence>
<keyword evidence="9" id="KW-1185">Reference proteome</keyword>
<name>A0AA39CFW8_9EURO</name>
<dbReference type="Pfam" id="PF17389">
    <property type="entry name" value="Bac_rhamnosid6H"/>
    <property type="match status" value="1"/>
</dbReference>
<dbReference type="GO" id="GO:0005975">
    <property type="term" value="P:carbohydrate metabolic process"/>
    <property type="evidence" value="ECO:0007669"/>
    <property type="project" value="InterPro"/>
</dbReference>
<dbReference type="PANTHER" id="PTHR33307">
    <property type="entry name" value="ALPHA-RHAMNOSIDASE (EUROFUNG)"/>
    <property type="match status" value="1"/>
</dbReference>
<gene>
    <name evidence="8" type="ORF">H2200_008206</name>
</gene>
<dbReference type="Pfam" id="PF08531">
    <property type="entry name" value="Bac_rhamnosid_N"/>
    <property type="match status" value="1"/>
</dbReference>
<dbReference type="SUPFAM" id="SSF48208">
    <property type="entry name" value="Six-hairpin glycosidases"/>
    <property type="match status" value="1"/>
</dbReference>
<dbReference type="InterPro" id="IPR008902">
    <property type="entry name" value="Rhamnosid_concanavalin"/>
</dbReference>